<dbReference type="EMBL" id="BMIV01000005">
    <property type="protein sequence ID" value="GGF66859.1"/>
    <property type="molecule type" value="Genomic_DNA"/>
</dbReference>
<evidence type="ECO:0000256" key="1">
    <source>
        <dbReference type="SAM" id="MobiDB-lite"/>
    </source>
</evidence>
<organism evidence="3 4">
    <name type="scientific">Paracoccus acridae</name>
    <dbReference type="NCBI Taxonomy" id="1795310"/>
    <lineage>
        <taxon>Bacteria</taxon>
        <taxon>Pseudomonadati</taxon>
        <taxon>Pseudomonadota</taxon>
        <taxon>Alphaproteobacteria</taxon>
        <taxon>Rhodobacterales</taxon>
        <taxon>Paracoccaceae</taxon>
        <taxon>Paracoccus</taxon>
    </lineage>
</organism>
<accession>A0ABQ1VH46</accession>
<proteinExistence type="predicted"/>
<feature type="region of interest" description="Disordered" evidence="1">
    <location>
        <begin position="11"/>
        <end position="30"/>
    </location>
</feature>
<evidence type="ECO:0000256" key="2">
    <source>
        <dbReference type="SAM" id="SignalP"/>
    </source>
</evidence>
<comment type="caution">
    <text evidence="3">The sequence shown here is derived from an EMBL/GenBank/DDBJ whole genome shotgun (WGS) entry which is preliminary data.</text>
</comment>
<name>A0ABQ1VH46_9RHOB</name>
<protein>
    <recommendedName>
        <fullName evidence="5">Flagellar hook-length control protein FliK</fullName>
    </recommendedName>
</protein>
<reference evidence="4" key="1">
    <citation type="journal article" date="2019" name="Int. J. Syst. Evol. Microbiol.">
        <title>The Global Catalogue of Microorganisms (GCM) 10K type strain sequencing project: providing services to taxonomists for standard genome sequencing and annotation.</title>
        <authorList>
            <consortium name="The Broad Institute Genomics Platform"/>
            <consortium name="The Broad Institute Genome Sequencing Center for Infectious Disease"/>
            <person name="Wu L."/>
            <person name="Ma J."/>
        </authorList>
    </citation>
    <scope>NUCLEOTIDE SEQUENCE [LARGE SCALE GENOMIC DNA]</scope>
    <source>
        <strain evidence="4">CGMCC 1.15419</strain>
    </source>
</reference>
<dbReference type="RefSeq" id="WP_188714935.1">
    <property type="nucleotide sequence ID" value="NZ_BMIV01000005.1"/>
</dbReference>
<evidence type="ECO:0008006" key="5">
    <source>
        <dbReference type="Google" id="ProtNLM"/>
    </source>
</evidence>
<evidence type="ECO:0000313" key="4">
    <source>
        <dbReference type="Proteomes" id="UP000640509"/>
    </source>
</evidence>
<gene>
    <name evidence="3" type="ORF">GCM10011402_18960</name>
</gene>
<keyword evidence="2" id="KW-0732">Signal</keyword>
<evidence type="ECO:0000313" key="3">
    <source>
        <dbReference type="EMBL" id="GGF66859.1"/>
    </source>
</evidence>
<feature type="region of interest" description="Disordered" evidence="1">
    <location>
        <begin position="68"/>
        <end position="138"/>
    </location>
</feature>
<feature type="compositionally biased region" description="Low complexity" evidence="1">
    <location>
        <begin position="72"/>
        <end position="111"/>
    </location>
</feature>
<feature type="signal peptide" evidence="2">
    <location>
        <begin position="1"/>
        <end position="21"/>
    </location>
</feature>
<feature type="chain" id="PRO_5045832477" description="Flagellar hook-length control protein FliK" evidence="2">
    <location>
        <begin position="22"/>
        <end position="193"/>
    </location>
</feature>
<feature type="compositionally biased region" description="Basic and acidic residues" evidence="1">
    <location>
        <begin position="112"/>
        <end position="121"/>
    </location>
</feature>
<sequence>MALGILKPVLNPLLSPSASNAAPNSAAARRAAEALAAAQQAAASQPGPQQSEGVVFDLSDKALQQVDEAEAARSTASAAQPPAATQTPVTAVQTAAAVGSSGAARSASGASRDVKPAEEKVAPVVSRELAPSDPSEEERARAWAIRGMERGKLLDLVEKLKVTPQADPAEKEVAQHTAAQPFVQAAPDRKGAA</sequence>
<feature type="region of interest" description="Disordered" evidence="1">
    <location>
        <begin position="165"/>
        <end position="193"/>
    </location>
</feature>
<dbReference type="Proteomes" id="UP000640509">
    <property type="component" value="Unassembled WGS sequence"/>
</dbReference>
<keyword evidence="4" id="KW-1185">Reference proteome</keyword>